<reference evidence="2" key="1">
    <citation type="journal article" date="2022" name="bioRxiv">
        <title>Sequencing and chromosome-scale assembly of the giantPleurodeles waltlgenome.</title>
        <authorList>
            <person name="Brown T."/>
            <person name="Elewa A."/>
            <person name="Iarovenko S."/>
            <person name="Subramanian E."/>
            <person name="Araus A.J."/>
            <person name="Petzold A."/>
            <person name="Susuki M."/>
            <person name="Suzuki K.-i.T."/>
            <person name="Hayashi T."/>
            <person name="Toyoda A."/>
            <person name="Oliveira C."/>
            <person name="Osipova E."/>
            <person name="Leigh N.D."/>
            <person name="Simon A."/>
            <person name="Yun M.H."/>
        </authorList>
    </citation>
    <scope>NUCLEOTIDE SEQUENCE</scope>
    <source>
        <strain evidence="2">20211129_DDA</strain>
        <tissue evidence="2">Liver</tissue>
    </source>
</reference>
<evidence type="ECO:0000313" key="3">
    <source>
        <dbReference type="Proteomes" id="UP001066276"/>
    </source>
</evidence>
<sequence length="86" mass="9824">MRSTCRPGRGRPEQPRLRQGGHPARDKGHPVRTTVQQREGEIHGCPVHEFYNGASEQVQDDLAPILLGAPDDIRFVLTKYPKFFRF</sequence>
<dbReference type="EMBL" id="JANPWB010000006">
    <property type="protein sequence ID" value="KAJ1181507.1"/>
    <property type="molecule type" value="Genomic_DNA"/>
</dbReference>
<evidence type="ECO:0000313" key="2">
    <source>
        <dbReference type="EMBL" id="KAJ1181507.1"/>
    </source>
</evidence>
<comment type="caution">
    <text evidence="2">The sequence shown here is derived from an EMBL/GenBank/DDBJ whole genome shotgun (WGS) entry which is preliminary data.</text>
</comment>
<organism evidence="2 3">
    <name type="scientific">Pleurodeles waltl</name>
    <name type="common">Iberian ribbed newt</name>
    <dbReference type="NCBI Taxonomy" id="8319"/>
    <lineage>
        <taxon>Eukaryota</taxon>
        <taxon>Metazoa</taxon>
        <taxon>Chordata</taxon>
        <taxon>Craniata</taxon>
        <taxon>Vertebrata</taxon>
        <taxon>Euteleostomi</taxon>
        <taxon>Amphibia</taxon>
        <taxon>Batrachia</taxon>
        <taxon>Caudata</taxon>
        <taxon>Salamandroidea</taxon>
        <taxon>Salamandridae</taxon>
        <taxon>Pleurodelinae</taxon>
        <taxon>Pleurodeles</taxon>
    </lineage>
</organism>
<name>A0AAV7TXU8_PLEWA</name>
<dbReference type="Proteomes" id="UP001066276">
    <property type="component" value="Chromosome 3_2"/>
</dbReference>
<keyword evidence="3" id="KW-1185">Reference proteome</keyword>
<gene>
    <name evidence="2" type="ORF">NDU88_006714</name>
</gene>
<dbReference type="AlphaFoldDB" id="A0AAV7TXU8"/>
<proteinExistence type="predicted"/>
<feature type="region of interest" description="Disordered" evidence="1">
    <location>
        <begin position="1"/>
        <end position="34"/>
    </location>
</feature>
<accession>A0AAV7TXU8</accession>
<protein>
    <submittedName>
        <fullName evidence="2">Uncharacterized protein</fullName>
    </submittedName>
</protein>
<evidence type="ECO:0000256" key="1">
    <source>
        <dbReference type="SAM" id="MobiDB-lite"/>
    </source>
</evidence>